<name>A0A066X8L9_COLSU</name>
<protein>
    <submittedName>
        <fullName evidence="1">Uncharacterized protein</fullName>
    </submittedName>
</protein>
<dbReference type="Proteomes" id="UP000027238">
    <property type="component" value="Unassembled WGS sequence"/>
</dbReference>
<proteinExistence type="predicted"/>
<evidence type="ECO:0000313" key="1">
    <source>
        <dbReference type="EMBL" id="KDN65503.1"/>
    </source>
</evidence>
<reference evidence="2" key="1">
    <citation type="journal article" date="2014" name="Genome Announc.">
        <title>Draft genome sequence of Colletotrichum sublineola, a destructive pathogen of cultivated sorghum.</title>
        <authorList>
            <person name="Baroncelli R."/>
            <person name="Sanz-Martin J.M."/>
            <person name="Rech G.E."/>
            <person name="Sukno S.A."/>
            <person name="Thon M.R."/>
        </authorList>
    </citation>
    <scope>NUCLEOTIDE SEQUENCE [LARGE SCALE GENOMIC DNA]</scope>
    <source>
        <strain evidence="2">TX430BB</strain>
    </source>
</reference>
<keyword evidence="2" id="KW-1185">Reference proteome</keyword>
<dbReference type="OMA" id="RCLRHQE"/>
<organism evidence="1 2">
    <name type="scientific">Colletotrichum sublineola</name>
    <name type="common">Sorghum anthracnose fungus</name>
    <dbReference type="NCBI Taxonomy" id="1173701"/>
    <lineage>
        <taxon>Eukaryota</taxon>
        <taxon>Fungi</taxon>
        <taxon>Dikarya</taxon>
        <taxon>Ascomycota</taxon>
        <taxon>Pezizomycotina</taxon>
        <taxon>Sordariomycetes</taxon>
        <taxon>Hypocreomycetidae</taxon>
        <taxon>Glomerellales</taxon>
        <taxon>Glomerellaceae</taxon>
        <taxon>Colletotrichum</taxon>
        <taxon>Colletotrichum graminicola species complex</taxon>
    </lineage>
</organism>
<gene>
    <name evidence="1" type="ORF">CSUB01_01065</name>
</gene>
<dbReference type="OrthoDB" id="4817109at2759"/>
<dbReference type="EMBL" id="JMSE01001025">
    <property type="protein sequence ID" value="KDN65503.1"/>
    <property type="molecule type" value="Genomic_DNA"/>
</dbReference>
<dbReference type="AlphaFoldDB" id="A0A066X8L9"/>
<comment type="caution">
    <text evidence="1">The sequence shown here is derived from an EMBL/GenBank/DDBJ whole genome shotgun (WGS) entry which is preliminary data.</text>
</comment>
<sequence>MTAISKPPVPESPTASAAALGVYKQRLVKRIPAAVSDGYRNILVNTIEAQVDAPTLDCGLQWAVQTAYHNGTESPSHEAIALFLCYGSGTIEGDAFRAQRGFYSQQPGHTHHIWDWSLRGLVNKHNTKVHVGEFDVSVIAADARQKKRPASAVEGKSPLPVDPTVYYASNNTPRLNSLVNSRHTGTKKSAAPRGPAVPQAILDRLPPLFHGPQHRRFRADQAAERQPLEDGACVNETQELVGRCLRHQEEAVAAVAEAHRLESERTEEAFRRLERCLDRIHAVVVGTTDALGGERAACVSFAAQQVDRMTTLKIRRGKRVRRQG</sequence>
<dbReference type="HOGENOM" id="CLU_044862_0_0_1"/>
<dbReference type="eggNOG" id="ENOG502T4GU">
    <property type="taxonomic scope" value="Eukaryota"/>
</dbReference>
<evidence type="ECO:0000313" key="2">
    <source>
        <dbReference type="Proteomes" id="UP000027238"/>
    </source>
</evidence>
<accession>A0A066X8L9</accession>